<comment type="caution">
    <text evidence="2">The sequence shown here is derived from an EMBL/GenBank/DDBJ whole genome shotgun (WGS) entry which is preliminary data.</text>
</comment>
<dbReference type="AlphaFoldDB" id="A0AAN7BLS6"/>
<sequence>MSSNKSSTLGKASVVGSRAPVSGPPKVSFEFWGPNPSKSIPNIAWRELGPQRGPLPNAFIVLYGSLTGDIWHVAAAQILSQYTKTGSNTPHPFPKINIRSCITGMDFKTDDTVTMKRAKGSWEYLKSIDVPTALVLVPTKQGQAVVGFANNNLSHAIVQDCFGKQMSWALEKNIAFDQTLEYLKEKNKGKGEPSGDGPQGDPGLIDIWCSTTIVMQMMEHLGVAESQKILGYHLSGGANLSATAKNLAESKFLNLCTKIKEQVKARKDRKPAVATKGVVLFNFRMGDVNKQHDSNMDIFRQVRSLCDQRGYLLLAIPQVGTKEWTAMTDKPQANEIFDLLDVLGPGTEKTDNTVKAYFWHLVATYLQGSLSPFGPSETTSNLAKACPEKNVPVIGLIGGRSGSTDLPAFVGLRVFSWEEPLLEDKAYWAKLKGTITNQGPQMARLLNQHPLVVTGFLDLASTQQNNTKRYYKLLDASSNSVLIKWLDKTPQRDIRPLIPARVKAAGDIGHLENVLNTNGILKIEKSNFPNDLQSPQITAVSLRNDWYAEVPRPRQAGASSSSQLRQSPSTSRPAPQQQPQQMNIPLRPAPGQSGQGLRSTPNPAPAPVQTRQQPQTTTRGPAPSTQASGKSGVQKRN</sequence>
<proteinExistence type="predicted"/>
<dbReference type="EMBL" id="MU865356">
    <property type="protein sequence ID" value="KAK4225951.1"/>
    <property type="molecule type" value="Genomic_DNA"/>
</dbReference>
<feature type="compositionally biased region" description="Polar residues" evidence="1">
    <location>
        <begin position="1"/>
        <end position="10"/>
    </location>
</feature>
<accession>A0AAN7BLS6</accession>
<organism evidence="2 3">
    <name type="scientific">Podospora fimiseda</name>
    <dbReference type="NCBI Taxonomy" id="252190"/>
    <lineage>
        <taxon>Eukaryota</taxon>
        <taxon>Fungi</taxon>
        <taxon>Dikarya</taxon>
        <taxon>Ascomycota</taxon>
        <taxon>Pezizomycotina</taxon>
        <taxon>Sordariomycetes</taxon>
        <taxon>Sordariomycetidae</taxon>
        <taxon>Sordariales</taxon>
        <taxon>Podosporaceae</taxon>
        <taxon>Podospora</taxon>
    </lineage>
</organism>
<dbReference type="Proteomes" id="UP001301958">
    <property type="component" value="Unassembled WGS sequence"/>
</dbReference>
<reference evidence="2" key="1">
    <citation type="journal article" date="2023" name="Mol. Phylogenet. Evol.">
        <title>Genome-scale phylogeny and comparative genomics of the fungal order Sordariales.</title>
        <authorList>
            <person name="Hensen N."/>
            <person name="Bonometti L."/>
            <person name="Westerberg I."/>
            <person name="Brannstrom I.O."/>
            <person name="Guillou S."/>
            <person name="Cros-Aarteil S."/>
            <person name="Calhoun S."/>
            <person name="Haridas S."/>
            <person name="Kuo A."/>
            <person name="Mondo S."/>
            <person name="Pangilinan J."/>
            <person name="Riley R."/>
            <person name="LaButti K."/>
            <person name="Andreopoulos B."/>
            <person name="Lipzen A."/>
            <person name="Chen C."/>
            <person name="Yan M."/>
            <person name="Daum C."/>
            <person name="Ng V."/>
            <person name="Clum A."/>
            <person name="Steindorff A."/>
            <person name="Ohm R.A."/>
            <person name="Martin F."/>
            <person name="Silar P."/>
            <person name="Natvig D.O."/>
            <person name="Lalanne C."/>
            <person name="Gautier V."/>
            <person name="Ament-Velasquez S.L."/>
            <person name="Kruys A."/>
            <person name="Hutchinson M.I."/>
            <person name="Powell A.J."/>
            <person name="Barry K."/>
            <person name="Miller A.N."/>
            <person name="Grigoriev I.V."/>
            <person name="Debuchy R."/>
            <person name="Gladieux P."/>
            <person name="Hiltunen Thoren M."/>
            <person name="Johannesson H."/>
        </authorList>
    </citation>
    <scope>NUCLEOTIDE SEQUENCE</scope>
    <source>
        <strain evidence="2">CBS 990.96</strain>
    </source>
</reference>
<name>A0AAN7BLS6_9PEZI</name>
<feature type="region of interest" description="Disordered" evidence="1">
    <location>
        <begin position="1"/>
        <end position="20"/>
    </location>
</feature>
<keyword evidence="3" id="KW-1185">Reference proteome</keyword>
<reference evidence="2" key="2">
    <citation type="submission" date="2023-05" db="EMBL/GenBank/DDBJ databases">
        <authorList>
            <consortium name="Lawrence Berkeley National Laboratory"/>
            <person name="Steindorff A."/>
            <person name="Hensen N."/>
            <person name="Bonometti L."/>
            <person name="Westerberg I."/>
            <person name="Brannstrom I.O."/>
            <person name="Guillou S."/>
            <person name="Cros-Aarteil S."/>
            <person name="Calhoun S."/>
            <person name="Haridas S."/>
            <person name="Kuo A."/>
            <person name="Mondo S."/>
            <person name="Pangilinan J."/>
            <person name="Riley R."/>
            <person name="Labutti K."/>
            <person name="Andreopoulos B."/>
            <person name="Lipzen A."/>
            <person name="Chen C."/>
            <person name="Yanf M."/>
            <person name="Daum C."/>
            <person name="Ng V."/>
            <person name="Clum A."/>
            <person name="Ohm R."/>
            <person name="Martin F."/>
            <person name="Silar P."/>
            <person name="Natvig D."/>
            <person name="Lalanne C."/>
            <person name="Gautier V."/>
            <person name="Ament-Velasquez S.L."/>
            <person name="Kruys A."/>
            <person name="Hutchinson M.I."/>
            <person name="Powell A.J."/>
            <person name="Barry K."/>
            <person name="Miller A.N."/>
            <person name="Grigoriev I.V."/>
            <person name="Debuchy R."/>
            <person name="Gladieux P."/>
            <person name="Thoren M.H."/>
            <person name="Johannesson H."/>
        </authorList>
    </citation>
    <scope>NUCLEOTIDE SEQUENCE</scope>
    <source>
        <strain evidence="2">CBS 990.96</strain>
    </source>
</reference>
<evidence type="ECO:0000313" key="2">
    <source>
        <dbReference type="EMBL" id="KAK4225951.1"/>
    </source>
</evidence>
<feature type="compositionally biased region" description="Low complexity" evidence="1">
    <location>
        <begin position="607"/>
        <end position="623"/>
    </location>
</feature>
<feature type="compositionally biased region" description="Polar residues" evidence="1">
    <location>
        <begin position="574"/>
        <end position="583"/>
    </location>
</feature>
<evidence type="ECO:0000256" key="1">
    <source>
        <dbReference type="SAM" id="MobiDB-lite"/>
    </source>
</evidence>
<feature type="compositionally biased region" description="Low complexity" evidence="1">
    <location>
        <begin position="559"/>
        <end position="573"/>
    </location>
</feature>
<feature type="region of interest" description="Disordered" evidence="1">
    <location>
        <begin position="552"/>
        <end position="637"/>
    </location>
</feature>
<evidence type="ECO:0000313" key="3">
    <source>
        <dbReference type="Proteomes" id="UP001301958"/>
    </source>
</evidence>
<protein>
    <submittedName>
        <fullName evidence="2">Uncharacterized protein</fullName>
    </submittedName>
</protein>
<gene>
    <name evidence="2" type="ORF">QBC38DRAFT_530005</name>
</gene>